<name>A0A6A6H671_VIRVR</name>
<organism evidence="1 2">
    <name type="scientific">Viridothelium virens</name>
    <name type="common">Speckled blister lichen</name>
    <name type="synonym">Trypethelium virens</name>
    <dbReference type="NCBI Taxonomy" id="1048519"/>
    <lineage>
        <taxon>Eukaryota</taxon>
        <taxon>Fungi</taxon>
        <taxon>Dikarya</taxon>
        <taxon>Ascomycota</taxon>
        <taxon>Pezizomycotina</taxon>
        <taxon>Dothideomycetes</taxon>
        <taxon>Dothideomycetes incertae sedis</taxon>
        <taxon>Trypetheliales</taxon>
        <taxon>Trypetheliaceae</taxon>
        <taxon>Viridothelium</taxon>
    </lineage>
</organism>
<dbReference type="Proteomes" id="UP000800092">
    <property type="component" value="Unassembled WGS sequence"/>
</dbReference>
<feature type="non-terminal residue" evidence="1">
    <location>
        <position position="64"/>
    </location>
</feature>
<keyword evidence="2" id="KW-1185">Reference proteome</keyword>
<accession>A0A6A6H671</accession>
<reference evidence="1" key="1">
    <citation type="journal article" date="2020" name="Stud. Mycol.">
        <title>101 Dothideomycetes genomes: a test case for predicting lifestyles and emergence of pathogens.</title>
        <authorList>
            <person name="Haridas S."/>
            <person name="Albert R."/>
            <person name="Binder M."/>
            <person name="Bloem J."/>
            <person name="Labutti K."/>
            <person name="Salamov A."/>
            <person name="Andreopoulos B."/>
            <person name="Baker S."/>
            <person name="Barry K."/>
            <person name="Bills G."/>
            <person name="Bluhm B."/>
            <person name="Cannon C."/>
            <person name="Castanera R."/>
            <person name="Culley D."/>
            <person name="Daum C."/>
            <person name="Ezra D."/>
            <person name="Gonzalez J."/>
            <person name="Henrissat B."/>
            <person name="Kuo A."/>
            <person name="Liang C."/>
            <person name="Lipzen A."/>
            <person name="Lutzoni F."/>
            <person name="Magnuson J."/>
            <person name="Mondo S."/>
            <person name="Nolan M."/>
            <person name="Ohm R."/>
            <person name="Pangilinan J."/>
            <person name="Park H.-J."/>
            <person name="Ramirez L."/>
            <person name="Alfaro M."/>
            <person name="Sun H."/>
            <person name="Tritt A."/>
            <person name="Yoshinaga Y."/>
            <person name="Zwiers L.-H."/>
            <person name="Turgeon B."/>
            <person name="Goodwin S."/>
            <person name="Spatafora J."/>
            <person name="Crous P."/>
            <person name="Grigoriev I."/>
        </authorList>
    </citation>
    <scope>NUCLEOTIDE SEQUENCE</scope>
    <source>
        <strain evidence="1">Tuck. ex Michener</strain>
    </source>
</reference>
<sequence>MMTPSMKSAKVYANHILLPTKFPSDELEQTARIRTSGCAEALGSLPLWLPLRDDLKLRTRVVSL</sequence>
<dbReference type="AlphaFoldDB" id="A0A6A6H671"/>
<gene>
    <name evidence="1" type="ORF">EV356DRAFT_503677</name>
</gene>
<proteinExistence type="predicted"/>
<evidence type="ECO:0000313" key="1">
    <source>
        <dbReference type="EMBL" id="KAF2233351.1"/>
    </source>
</evidence>
<evidence type="ECO:0000313" key="2">
    <source>
        <dbReference type="Proteomes" id="UP000800092"/>
    </source>
</evidence>
<protein>
    <submittedName>
        <fullName evidence="1">Uncharacterized protein</fullName>
    </submittedName>
</protein>
<dbReference type="EMBL" id="ML991807">
    <property type="protein sequence ID" value="KAF2233351.1"/>
    <property type="molecule type" value="Genomic_DNA"/>
</dbReference>